<feature type="region of interest" description="Disordered" evidence="1">
    <location>
        <begin position="47"/>
        <end position="81"/>
    </location>
</feature>
<feature type="signal peptide" evidence="2">
    <location>
        <begin position="1"/>
        <end position="17"/>
    </location>
</feature>
<evidence type="ECO:0000313" key="3">
    <source>
        <dbReference type="Proteomes" id="UP000887575"/>
    </source>
</evidence>
<keyword evidence="3" id="KW-1185">Reference proteome</keyword>
<reference evidence="4" key="1">
    <citation type="submission" date="2024-02" db="UniProtKB">
        <authorList>
            <consortium name="WormBaseParasite"/>
        </authorList>
    </citation>
    <scope>IDENTIFICATION</scope>
</reference>
<feature type="chain" id="PRO_5041926897" evidence="2">
    <location>
        <begin position="18"/>
        <end position="81"/>
    </location>
</feature>
<keyword evidence="2" id="KW-0732">Signal</keyword>
<feature type="compositionally biased region" description="Low complexity" evidence="1">
    <location>
        <begin position="54"/>
        <end position="67"/>
    </location>
</feature>
<protein>
    <submittedName>
        <fullName evidence="4">Uncharacterized protein</fullName>
    </submittedName>
</protein>
<name>A0AAF3EF03_9BILA</name>
<proteinExistence type="predicted"/>
<dbReference type="WBParaSite" id="MBELARI_LOCUS12559">
    <property type="protein sequence ID" value="MBELARI_LOCUS12559"/>
    <property type="gene ID" value="MBELARI_LOCUS12559"/>
</dbReference>
<evidence type="ECO:0000313" key="4">
    <source>
        <dbReference type="WBParaSite" id="MBELARI_LOCUS12559"/>
    </source>
</evidence>
<dbReference type="Proteomes" id="UP000887575">
    <property type="component" value="Unassembled WGS sequence"/>
</dbReference>
<evidence type="ECO:0000256" key="2">
    <source>
        <dbReference type="SAM" id="SignalP"/>
    </source>
</evidence>
<sequence length="81" mass="8921">MAALLIVFLVLVALAWAYKNEILQPSFQKLYDVHAEMESKTCVPVSPIVHQQHPPSSTASIPSPISIVLINNDPNGDKKQK</sequence>
<accession>A0AAF3EF03</accession>
<organism evidence="3 4">
    <name type="scientific">Mesorhabditis belari</name>
    <dbReference type="NCBI Taxonomy" id="2138241"/>
    <lineage>
        <taxon>Eukaryota</taxon>
        <taxon>Metazoa</taxon>
        <taxon>Ecdysozoa</taxon>
        <taxon>Nematoda</taxon>
        <taxon>Chromadorea</taxon>
        <taxon>Rhabditida</taxon>
        <taxon>Rhabditina</taxon>
        <taxon>Rhabditomorpha</taxon>
        <taxon>Rhabditoidea</taxon>
        <taxon>Rhabditidae</taxon>
        <taxon>Mesorhabditinae</taxon>
        <taxon>Mesorhabditis</taxon>
    </lineage>
</organism>
<dbReference type="AlphaFoldDB" id="A0AAF3EF03"/>
<evidence type="ECO:0000256" key="1">
    <source>
        <dbReference type="SAM" id="MobiDB-lite"/>
    </source>
</evidence>